<reference evidence="1 2" key="1">
    <citation type="journal article" date="2010" name="Stand. Genomic Sci.">
        <title>Complete genome sequence of Segniliparus rotundus type strain (CDC 1076).</title>
        <authorList>
            <person name="Sikorski J."/>
            <person name="Lapidus A."/>
            <person name="Copeland A."/>
            <person name="Misra M."/>
            <person name="Glavina Del Rio T."/>
            <person name="Nolan M."/>
            <person name="Lucas S."/>
            <person name="Chen F."/>
            <person name="Tice H."/>
            <person name="Cheng J.F."/>
            <person name="Jando M."/>
            <person name="Schneider S."/>
            <person name="Bruce D."/>
            <person name="Goodwin L."/>
            <person name="Pitluck S."/>
            <person name="Liolios K."/>
            <person name="Mikhailova N."/>
            <person name="Pati A."/>
            <person name="Ivanova N."/>
            <person name="Mavromatis K."/>
            <person name="Chen A."/>
            <person name="Palaniappan K."/>
            <person name="Chertkov O."/>
            <person name="Land M."/>
            <person name="Hauser L."/>
            <person name="Chang Y.J."/>
            <person name="Jeffries C.D."/>
            <person name="Brettin T."/>
            <person name="Detter J.C."/>
            <person name="Han C."/>
            <person name="Rohde M."/>
            <person name="Goker M."/>
            <person name="Bristow J."/>
            <person name="Eisen J.A."/>
            <person name="Markowitz V."/>
            <person name="Hugenholtz P."/>
            <person name="Kyrpides N.C."/>
            <person name="Klenk H.P."/>
        </authorList>
    </citation>
    <scope>NUCLEOTIDE SEQUENCE [LARGE SCALE GENOMIC DNA]</scope>
    <source>
        <strain evidence="2">ATCC BAA-972 / CDC 1076 / CIP 108378 / DSM 44985 / JCM 13578</strain>
    </source>
</reference>
<organism evidence="1 2">
    <name type="scientific">Segniliparus rotundus (strain ATCC BAA-972 / CDC 1076 / CIP 108378 / DSM 44985 / JCM 13578)</name>
    <dbReference type="NCBI Taxonomy" id="640132"/>
    <lineage>
        <taxon>Bacteria</taxon>
        <taxon>Bacillati</taxon>
        <taxon>Actinomycetota</taxon>
        <taxon>Actinomycetes</taxon>
        <taxon>Mycobacteriales</taxon>
        <taxon>Segniliparaceae</taxon>
        <taxon>Segniliparus</taxon>
    </lineage>
</organism>
<evidence type="ECO:0000313" key="2">
    <source>
        <dbReference type="Proteomes" id="UP000002247"/>
    </source>
</evidence>
<dbReference type="InterPro" id="IPR046193">
    <property type="entry name" value="DUF6221"/>
</dbReference>
<evidence type="ECO:0000313" key="1">
    <source>
        <dbReference type="EMBL" id="ADG98797.1"/>
    </source>
</evidence>
<dbReference type="EMBL" id="CP001958">
    <property type="protein sequence ID" value="ADG98797.1"/>
    <property type="molecule type" value="Genomic_DNA"/>
</dbReference>
<dbReference type="HOGENOM" id="CLU_1969014_0_0_11"/>
<protein>
    <submittedName>
        <fullName evidence="1">Uncharacterized protein</fullName>
    </submittedName>
</protein>
<proteinExistence type="predicted"/>
<sequence length="127" mass="14830">MSEQNEDQDWREEGFDELSRRSLGRLAPVWVEAVEFLWERLREDERLALAAPKEPRPTGCWGPERVLAECEAKRLMLHDVACFADPRESQFDHANLLQALLQPHEGHPDHRAGWQELLDEEGCRYPL</sequence>
<dbReference type="OrthoDB" id="4290974at2"/>
<dbReference type="Proteomes" id="UP000002247">
    <property type="component" value="Chromosome"/>
</dbReference>
<dbReference type="STRING" id="640132.Srot_2349"/>
<dbReference type="RefSeq" id="WP_013139247.1">
    <property type="nucleotide sequence ID" value="NC_014168.1"/>
</dbReference>
<dbReference type="KEGG" id="srt:Srot_2349"/>
<name>D6ZAR1_SEGRD</name>
<gene>
    <name evidence="1" type="ordered locus">Srot_2349</name>
</gene>
<accession>D6ZAR1</accession>
<keyword evidence="2" id="KW-1185">Reference proteome</keyword>
<dbReference type="AlphaFoldDB" id="D6ZAR1"/>
<dbReference type="Pfam" id="PF19730">
    <property type="entry name" value="DUF6221"/>
    <property type="match status" value="1"/>
</dbReference>